<accession>A0ABX5Q1J4</accession>
<gene>
    <name evidence="2" type="ORF">LX97_00940</name>
</gene>
<name>A0ABX5Q1J4_9FLAO</name>
<dbReference type="PANTHER" id="PTHR40940">
    <property type="entry name" value="PROTEIN BATD-RELATED"/>
    <property type="match status" value="1"/>
</dbReference>
<dbReference type="Pfam" id="PF13584">
    <property type="entry name" value="BatD"/>
    <property type="match status" value="2"/>
</dbReference>
<dbReference type="InterPro" id="IPR025738">
    <property type="entry name" value="BatD"/>
</dbReference>
<feature type="chain" id="PRO_5045462135" evidence="1">
    <location>
        <begin position="19"/>
        <end position="384"/>
    </location>
</feature>
<evidence type="ECO:0000313" key="3">
    <source>
        <dbReference type="Proteomes" id="UP000248584"/>
    </source>
</evidence>
<dbReference type="EMBL" id="QKZR01000001">
    <property type="protein sequence ID" value="PZX43935.1"/>
    <property type="molecule type" value="Genomic_DNA"/>
</dbReference>
<keyword evidence="1" id="KW-0732">Signal</keyword>
<evidence type="ECO:0000313" key="2">
    <source>
        <dbReference type="EMBL" id="PZX43935.1"/>
    </source>
</evidence>
<comment type="caution">
    <text evidence="2">The sequence shown here is derived from an EMBL/GenBank/DDBJ whole genome shotgun (WGS) entry which is preliminary data.</text>
</comment>
<dbReference type="RefSeq" id="WP_015361770.1">
    <property type="nucleotide sequence ID" value="NZ_QKZR01000001.1"/>
</dbReference>
<evidence type="ECO:0000256" key="1">
    <source>
        <dbReference type="SAM" id="SignalP"/>
    </source>
</evidence>
<organism evidence="2 3">
    <name type="scientific">Nonlabens dokdonensis</name>
    <dbReference type="NCBI Taxonomy" id="328515"/>
    <lineage>
        <taxon>Bacteria</taxon>
        <taxon>Pseudomonadati</taxon>
        <taxon>Bacteroidota</taxon>
        <taxon>Flavobacteriia</taxon>
        <taxon>Flavobacteriales</taxon>
        <taxon>Flavobacteriaceae</taxon>
        <taxon>Nonlabens</taxon>
    </lineage>
</organism>
<proteinExistence type="predicted"/>
<dbReference type="PANTHER" id="PTHR40940:SF2">
    <property type="entry name" value="BATD"/>
    <property type="match status" value="1"/>
</dbReference>
<feature type="signal peptide" evidence="1">
    <location>
        <begin position="1"/>
        <end position="18"/>
    </location>
</feature>
<dbReference type="Proteomes" id="UP000248584">
    <property type="component" value="Unassembled WGS sequence"/>
</dbReference>
<protein>
    <submittedName>
        <fullName evidence="2">Oxygen tolerance protein BatD</fullName>
    </submittedName>
</protein>
<reference evidence="2 3" key="1">
    <citation type="submission" date="2018-06" db="EMBL/GenBank/DDBJ databases">
        <title>Genomic Encyclopedia of Archaeal and Bacterial Type Strains, Phase II (KMG-II): from individual species to whole genera.</title>
        <authorList>
            <person name="Goeker M."/>
        </authorList>
    </citation>
    <scope>NUCLEOTIDE SEQUENCE [LARGE SCALE GENOMIC DNA]</scope>
    <source>
        <strain evidence="2 3">DSM 17205</strain>
    </source>
</reference>
<sequence>MKQLIYIFFFLISSLGVAQVSFTATSNKNRIDVKDTLRLEFKINQYGHDFKPPNLEKFQIINGPNKLFSQKWINGEEKVGFTYEYYVKPISKGRIVIESATIKYLEEIYETKSIKIRVSDVTDLYPTDFASRLETIKLVADVTSTNVYLNEPIVLEYKMYIHDSLSIYKDNIISEPKFPDFIVEKLTFDKKIKDDTCNEKKCRSLIIGRVVIYPKKEGELIIEPLKFDLGINFKLTKIDSLKMSEYGYVQKIVSSDSITIVVNSIPVNGKPDGFYNAIGNFNLESEISKSTVGLNDEFVVNIKLKGTGNLNQILLPELPIPSGLKLIRKESNNEVMKNHIFDKYIISSSIKGEFEIPSIKFSYFDPVQKKYFNLATEKKVILVD</sequence>
<keyword evidence="3" id="KW-1185">Reference proteome</keyword>